<evidence type="ECO:0000259" key="2">
    <source>
        <dbReference type="Pfam" id="PF13439"/>
    </source>
</evidence>
<feature type="domain" description="Glycosyltransferase subfamily 4-like N-terminal" evidence="2">
    <location>
        <begin position="24"/>
        <end position="183"/>
    </location>
</feature>
<accession>S4WA04</accession>
<evidence type="ECO:0000313" key="3">
    <source>
        <dbReference type="EMBL" id="AGO87930.1"/>
    </source>
</evidence>
<dbReference type="InterPro" id="IPR028098">
    <property type="entry name" value="Glyco_trans_4-like_N"/>
</dbReference>
<proteinExistence type="predicted"/>
<organism evidence="3">
    <name type="scientific">uncultured bacterium FPPZ_5C6</name>
    <dbReference type="NCBI Taxonomy" id="1343849"/>
    <lineage>
        <taxon>Bacteria</taxon>
        <taxon>environmental samples</taxon>
    </lineage>
</organism>
<reference evidence="3" key="1">
    <citation type="journal article" date="2014" name="ISME J.">
        <title>Genomic properties of Marine Group A bacteria indicate a role in the marine sulfur cycle.</title>
        <authorList>
            <person name="Wright J.J."/>
            <person name="Mewis K."/>
            <person name="Hanson N.W."/>
            <person name="Konwar K.M."/>
            <person name="Maas K.R."/>
            <person name="Hallam S.J."/>
        </authorList>
    </citation>
    <scope>NUCLEOTIDE SEQUENCE</scope>
</reference>
<dbReference type="SUPFAM" id="SSF53756">
    <property type="entry name" value="UDP-Glycosyltransferase/glycogen phosphorylase"/>
    <property type="match status" value="1"/>
</dbReference>
<evidence type="ECO:0000256" key="1">
    <source>
        <dbReference type="ARBA" id="ARBA00022679"/>
    </source>
</evidence>
<protein>
    <recommendedName>
        <fullName evidence="2">Glycosyltransferase subfamily 4-like N-terminal domain-containing protein</fullName>
    </recommendedName>
</protein>
<dbReference type="PANTHER" id="PTHR46401">
    <property type="entry name" value="GLYCOSYLTRANSFERASE WBBK-RELATED"/>
    <property type="match status" value="1"/>
</dbReference>
<dbReference type="GO" id="GO:0009103">
    <property type="term" value="P:lipopolysaccharide biosynthetic process"/>
    <property type="evidence" value="ECO:0007669"/>
    <property type="project" value="TreeGrafter"/>
</dbReference>
<dbReference type="CDD" id="cd03801">
    <property type="entry name" value="GT4_PimA-like"/>
    <property type="match status" value="1"/>
</dbReference>
<dbReference type="Gene3D" id="3.40.50.2000">
    <property type="entry name" value="Glycogen Phosphorylase B"/>
    <property type="match status" value="2"/>
</dbReference>
<name>S4WA04_9BACT</name>
<dbReference type="Pfam" id="PF13439">
    <property type="entry name" value="Glyco_transf_4"/>
    <property type="match status" value="1"/>
</dbReference>
<dbReference type="EMBL" id="KF170420">
    <property type="protein sequence ID" value="AGO87930.1"/>
    <property type="molecule type" value="Genomic_DNA"/>
</dbReference>
<dbReference type="Pfam" id="PF13692">
    <property type="entry name" value="Glyco_trans_1_4"/>
    <property type="match status" value="1"/>
</dbReference>
<keyword evidence="1" id="KW-0808">Transferase</keyword>
<dbReference type="AlphaFoldDB" id="S4WA04"/>
<dbReference type="PANTHER" id="PTHR46401:SF2">
    <property type="entry name" value="GLYCOSYLTRANSFERASE WBBK-RELATED"/>
    <property type="match status" value="1"/>
</dbReference>
<dbReference type="GO" id="GO:0016757">
    <property type="term" value="F:glycosyltransferase activity"/>
    <property type="evidence" value="ECO:0007669"/>
    <property type="project" value="TreeGrafter"/>
</dbReference>
<sequence length="369" mass="41246">MAKNHNITLTSFIDSDEYGMIGNLISSGIEVHTIKYPRNQKSITGKLSSGILNVRPMIQHLKGEEPFFFAKYKSKKMAGLISKLIEKTDFDMVQVEYNVMHHYTEQIGNIPKLIVFHDVSTKGYERGKDQGNPRNQKLFEMAIKLEPEIANKFDAVITLTEEDKEYLSNLGCESEIKVIPPQINMPNLGKQEKSPQSLCFVGSFNREPNVQAVQILIREIFPKLNKPVELNIVGMGLPNSLVNEIKKLEDVNYLGFVEDIDSFLASQMIMVAPIKIGAGLKMKIPHALACGTAVVTTDVGVEGIRIDKANGLWEVSKISEMVGLINELLPQLDFLIERGLKGKTAVGEIFSEEKIVSRFESLYSDLVNS</sequence>